<keyword evidence="3" id="KW-1185">Reference proteome</keyword>
<feature type="transmembrane region" description="Helical" evidence="1">
    <location>
        <begin position="99"/>
        <end position="121"/>
    </location>
</feature>
<dbReference type="OrthoDB" id="3627672at2"/>
<proteinExistence type="predicted"/>
<keyword evidence="1" id="KW-1133">Transmembrane helix</keyword>
<evidence type="ECO:0000313" key="3">
    <source>
        <dbReference type="Proteomes" id="UP000281738"/>
    </source>
</evidence>
<keyword evidence="1" id="KW-0812">Transmembrane</keyword>
<organism evidence="2 3">
    <name type="scientific">Nocardioides aurantiacus</name>
    <dbReference type="NCBI Taxonomy" id="86796"/>
    <lineage>
        <taxon>Bacteria</taxon>
        <taxon>Bacillati</taxon>
        <taxon>Actinomycetota</taxon>
        <taxon>Actinomycetes</taxon>
        <taxon>Propionibacteriales</taxon>
        <taxon>Nocardioidaceae</taxon>
        <taxon>Nocardioides</taxon>
    </lineage>
</organism>
<protein>
    <submittedName>
        <fullName evidence="2">Uncharacterized protein</fullName>
    </submittedName>
</protein>
<gene>
    <name evidence="2" type="ORF">EDD33_0947</name>
</gene>
<dbReference type="RefSeq" id="WP_123389314.1">
    <property type="nucleotide sequence ID" value="NZ_RKHO01000001.1"/>
</dbReference>
<sequence length="277" mass="28535">MGRRDAVVNETSGAPPVPVGQRVGLGLAAVVLGAALGAAAVVMSLQGQVLLVVAGVLLLVGDVLAVSYLVRFLMTPRGAPRVLERDGTTVLPESQVARLTAWGTLAASLAFLAVFVLAVVAGGGRGAGPGVGVWAAVLVLVVAVPTVVGVLHRRIRPGELVLDHDTVTLSSWNADRSLAWDDMVEVTMVSTPRRTLVLYARRADDIAQGRAPVGVGEQQARSVADADRALAVSFPHLTGAPDVIAAALAHWRATPAARTELGTAAARDRLSGRPATD</sequence>
<keyword evidence="1" id="KW-0472">Membrane</keyword>
<accession>A0A3N2CRD9</accession>
<comment type="caution">
    <text evidence="2">The sequence shown here is derived from an EMBL/GenBank/DDBJ whole genome shotgun (WGS) entry which is preliminary data.</text>
</comment>
<reference evidence="2 3" key="1">
    <citation type="submission" date="2018-11" db="EMBL/GenBank/DDBJ databases">
        <title>Sequencing the genomes of 1000 actinobacteria strains.</title>
        <authorList>
            <person name="Klenk H.-P."/>
        </authorList>
    </citation>
    <scope>NUCLEOTIDE SEQUENCE [LARGE SCALE GENOMIC DNA]</scope>
    <source>
        <strain evidence="2 3">DSM 12652</strain>
    </source>
</reference>
<evidence type="ECO:0000256" key="1">
    <source>
        <dbReference type="SAM" id="Phobius"/>
    </source>
</evidence>
<feature type="transmembrane region" description="Helical" evidence="1">
    <location>
        <begin position="23"/>
        <end position="43"/>
    </location>
</feature>
<name>A0A3N2CRD9_9ACTN</name>
<evidence type="ECO:0000313" key="2">
    <source>
        <dbReference type="EMBL" id="ROR90112.1"/>
    </source>
</evidence>
<dbReference type="AlphaFoldDB" id="A0A3N2CRD9"/>
<feature type="transmembrane region" description="Helical" evidence="1">
    <location>
        <begin position="133"/>
        <end position="151"/>
    </location>
</feature>
<feature type="transmembrane region" description="Helical" evidence="1">
    <location>
        <begin position="49"/>
        <end position="70"/>
    </location>
</feature>
<dbReference type="EMBL" id="RKHO01000001">
    <property type="protein sequence ID" value="ROR90112.1"/>
    <property type="molecule type" value="Genomic_DNA"/>
</dbReference>
<dbReference type="Proteomes" id="UP000281738">
    <property type="component" value="Unassembled WGS sequence"/>
</dbReference>